<dbReference type="InterPro" id="IPR013785">
    <property type="entry name" value="Aldolase_TIM"/>
</dbReference>
<dbReference type="SFLD" id="SFLDS00029">
    <property type="entry name" value="Radical_SAM"/>
    <property type="match status" value="1"/>
</dbReference>
<organism evidence="13 14">
    <name type="scientific">Clostridium grantii DSM 8605</name>
    <dbReference type="NCBI Taxonomy" id="1121316"/>
    <lineage>
        <taxon>Bacteria</taxon>
        <taxon>Bacillati</taxon>
        <taxon>Bacillota</taxon>
        <taxon>Clostridia</taxon>
        <taxon>Eubacteriales</taxon>
        <taxon>Clostridiaceae</taxon>
        <taxon>Clostridium</taxon>
    </lineage>
</organism>
<dbReference type="RefSeq" id="WP_073340661.1">
    <property type="nucleotide sequence ID" value="NZ_FQXM01000033.1"/>
</dbReference>
<keyword evidence="10" id="KW-0411">Iron-sulfur</keyword>
<dbReference type="InterPro" id="IPR012837">
    <property type="entry name" value="NrdG"/>
</dbReference>
<dbReference type="SFLD" id="SFLDF00299">
    <property type="entry name" value="anaerobic_ribonucleoside-triph"/>
    <property type="match status" value="1"/>
</dbReference>
<dbReference type="PANTHER" id="PTHR30352:SF2">
    <property type="entry name" value="ANAEROBIC RIBONUCLEOSIDE-TRIPHOSPHATE REDUCTASE-ACTIVATING PROTEIN"/>
    <property type="match status" value="1"/>
</dbReference>
<dbReference type="SUPFAM" id="SSF102114">
    <property type="entry name" value="Radical SAM enzymes"/>
    <property type="match status" value="1"/>
</dbReference>
<comment type="catalytic activity">
    <reaction evidence="11">
        <text>glycyl-[protein] + reduced [flavodoxin] + S-adenosyl-L-methionine = glycin-2-yl radical-[protein] + semiquinone [flavodoxin] + 5'-deoxyadenosine + L-methionine + H(+)</text>
        <dbReference type="Rhea" id="RHEA:61976"/>
        <dbReference type="Rhea" id="RHEA-COMP:10622"/>
        <dbReference type="Rhea" id="RHEA-COMP:14480"/>
        <dbReference type="Rhea" id="RHEA-COMP:15993"/>
        <dbReference type="Rhea" id="RHEA-COMP:15994"/>
        <dbReference type="ChEBI" id="CHEBI:15378"/>
        <dbReference type="ChEBI" id="CHEBI:17319"/>
        <dbReference type="ChEBI" id="CHEBI:29947"/>
        <dbReference type="ChEBI" id="CHEBI:32722"/>
        <dbReference type="ChEBI" id="CHEBI:57618"/>
        <dbReference type="ChEBI" id="CHEBI:57844"/>
        <dbReference type="ChEBI" id="CHEBI:59789"/>
        <dbReference type="ChEBI" id="CHEBI:140311"/>
    </reaction>
</comment>
<reference evidence="13 14" key="1">
    <citation type="submission" date="2016-11" db="EMBL/GenBank/DDBJ databases">
        <authorList>
            <person name="Jaros S."/>
            <person name="Januszkiewicz K."/>
            <person name="Wedrychowicz H."/>
        </authorList>
    </citation>
    <scope>NUCLEOTIDE SEQUENCE [LARGE SCALE GENOMIC DNA]</scope>
    <source>
        <strain evidence="13 14">DSM 8605</strain>
    </source>
</reference>
<dbReference type="Pfam" id="PF13353">
    <property type="entry name" value="Fer4_12"/>
    <property type="match status" value="1"/>
</dbReference>
<dbReference type="GO" id="GO:0004748">
    <property type="term" value="F:ribonucleoside-diphosphate reductase activity, thioredoxin disulfide as acceptor"/>
    <property type="evidence" value="ECO:0007669"/>
    <property type="project" value="TreeGrafter"/>
</dbReference>
<keyword evidence="14" id="KW-1185">Reference proteome</keyword>
<gene>
    <name evidence="13" type="ORF">SAMN02745207_03832</name>
</gene>
<evidence type="ECO:0000256" key="9">
    <source>
        <dbReference type="ARBA" id="ARBA00023004"/>
    </source>
</evidence>
<evidence type="ECO:0000256" key="8">
    <source>
        <dbReference type="ARBA" id="ARBA00023002"/>
    </source>
</evidence>
<accession>A0A1M5XPI1</accession>
<keyword evidence="6" id="KW-0949">S-adenosyl-L-methionine</keyword>
<dbReference type="OrthoDB" id="9782387at2"/>
<evidence type="ECO:0000256" key="7">
    <source>
        <dbReference type="ARBA" id="ARBA00022723"/>
    </source>
</evidence>
<dbReference type="GO" id="GO:0043365">
    <property type="term" value="F:[formate-C-acetyltransferase]-activating enzyme activity"/>
    <property type="evidence" value="ECO:0007669"/>
    <property type="project" value="InterPro"/>
</dbReference>
<evidence type="ECO:0000256" key="11">
    <source>
        <dbReference type="ARBA" id="ARBA00047365"/>
    </source>
</evidence>
<evidence type="ECO:0000313" key="13">
    <source>
        <dbReference type="EMBL" id="SHI01711.1"/>
    </source>
</evidence>
<dbReference type="Proteomes" id="UP000184447">
    <property type="component" value="Unassembled WGS sequence"/>
</dbReference>
<dbReference type="PANTHER" id="PTHR30352">
    <property type="entry name" value="PYRUVATE FORMATE-LYASE-ACTIVATING ENZYME"/>
    <property type="match status" value="1"/>
</dbReference>
<keyword evidence="7" id="KW-0479">Metal-binding</keyword>
<dbReference type="Gene3D" id="3.20.20.70">
    <property type="entry name" value="Aldolase class I"/>
    <property type="match status" value="1"/>
</dbReference>
<dbReference type="NCBIfam" id="TIGR02491">
    <property type="entry name" value="NrdG"/>
    <property type="match status" value="1"/>
</dbReference>
<dbReference type="SFLD" id="SFLDG01063">
    <property type="entry name" value="activating_enzymes__group_1"/>
    <property type="match status" value="1"/>
</dbReference>
<name>A0A1M5XPI1_9CLOT</name>
<comment type="cofactor">
    <cofactor evidence="1">
        <name>[4Fe-4S] cluster</name>
        <dbReference type="ChEBI" id="CHEBI:49883"/>
    </cofactor>
</comment>
<dbReference type="InterPro" id="IPR001989">
    <property type="entry name" value="Radical_activat_CS"/>
</dbReference>
<dbReference type="EC" id="1.97.1.-" evidence="12"/>
<dbReference type="EMBL" id="FQXM01000033">
    <property type="protein sequence ID" value="SHI01711.1"/>
    <property type="molecule type" value="Genomic_DNA"/>
</dbReference>
<dbReference type="STRING" id="1121316.SAMN02745207_03832"/>
<evidence type="ECO:0000256" key="2">
    <source>
        <dbReference type="ARBA" id="ARBA00003852"/>
    </source>
</evidence>
<dbReference type="SFLD" id="SFLDG01066">
    <property type="entry name" value="organic_radical-activating_enz"/>
    <property type="match status" value="1"/>
</dbReference>
<dbReference type="InterPro" id="IPR007197">
    <property type="entry name" value="rSAM"/>
</dbReference>
<evidence type="ECO:0000313" key="14">
    <source>
        <dbReference type="Proteomes" id="UP000184447"/>
    </source>
</evidence>
<comment type="similarity">
    <text evidence="3 12">Belongs to the organic radical-activating enzymes family.</text>
</comment>
<dbReference type="InterPro" id="IPR034457">
    <property type="entry name" value="Organic_radical-activating"/>
</dbReference>
<evidence type="ECO:0000256" key="12">
    <source>
        <dbReference type="PIRNR" id="PIRNR000368"/>
    </source>
</evidence>
<evidence type="ECO:0000256" key="1">
    <source>
        <dbReference type="ARBA" id="ARBA00001966"/>
    </source>
</evidence>
<keyword evidence="8 12" id="KW-0560">Oxidoreductase</keyword>
<evidence type="ECO:0000256" key="10">
    <source>
        <dbReference type="ARBA" id="ARBA00023014"/>
    </source>
</evidence>
<dbReference type="PROSITE" id="PS01087">
    <property type="entry name" value="RADICAL_ACTIVATING"/>
    <property type="match status" value="1"/>
</dbReference>
<keyword evidence="9" id="KW-0408">Iron</keyword>
<evidence type="ECO:0000256" key="3">
    <source>
        <dbReference type="ARBA" id="ARBA00009777"/>
    </source>
</evidence>
<evidence type="ECO:0000256" key="4">
    <source>
        <dbReference type="ARBA" id="ARBA00014281"/>
    </source>
</evidence>
<keyword evidence="5" id="KW-0004">4Fe-4S</keyword>
<proteinExistence type="inferred from homology"/>
<evidence type="ECO:0000256" key="6">
    <source>
        <dbReference type="ARBA" id="ARBA00022691"/>
    </source>
</evidence>
<dbReference type="GO" id="GO:0051539">
    <property type="term" value="F:4 iron, 4 sulfur cluster binding"/>
    <property type="evidence" value="ECO:0007669"/>
    <property type="project" value="UniProtKB-KW"/>
</dbReference>
<dbReference type="GO" id="GO:0046872">
    <property type="term" value="F:metal ion binding"/>
    <property type="evidence" value="ECO:0007669"/>
    <property type="project" value="UniProtKB-KW"/>
</dbReference>
<protein>
    <recommendedName>
        <fullName evidence="4 12">Anaerobic ribonucleoside-triphosphate reductase-activating protein</fullName>
        <ecNumber evidence="12">1.97.1.-</ecNumber>
    </recommendedName>
</protein>
<dbReference type="InterPro" id="IPR058240">
    <property type="entry name" value="rSAM_sf"/>
</dbReference>
<dbReference type="PIRSF" id="PIRSF000368">
    <property type="entry name" value="NrdG"/>
    <property type="match status" value="1"/>
</dbReference>
<comment type="function">
    <text evidence="2 12">Activation of anaerobic ribonucleoside-triphosphate reductase under anaerobic conditions by generation of an organic free radical, using S-adenosylmethionine and reduced flavodoxin as cosubstrates to produce 5'-deoxy-adenosine.</text>
</comment>
<sequence length="171" mass="19360">MSNDKMVRLAGIIHESMVNGPGIRRVLFAQGCVHNCEACFNPETHSLECGELKDMDRLIEDINSNPMLVGVTFSGGDPFEQPEEFAYLAKNINKYGKNIWCYTGYTFEYILENIEKRCGWKDLLTNIDVLIDGKFIKTKADNKLKFKGSSNQRIINVPESLSVGKVVEIIY</sequence>
<dbReference type="AlphaFoldDB" id="A0A1M5XPI1"/>
<evidence type="ECO:0000256" key="5">
    <source>
        <dbReference type="ARBA" id="ARBA00022485"/>
    </source>
</evidence>